<proteinExistence type="predicted"/>
<name>A0A8K0VVX9_9PLEO</name>
<accession>A0A8K0VVX9</accession>
<dbReference type="OrthoDB" id="3671334at2759"/>
<reference evidence="1" key="1">
    <citation type="journal article" date="2021" name="Nat. Commun.">
        <title>Genetic determinants of endophytism in the Arabidopsis root mycobiome.</title>
        <authorList>
            <person name="Mesny F."/>
            <person name="Miyauchi S."/>
            <person name="Thiergart T."/>
            <person name="Pickel B."/>
            <person name="Atanasova L."/>
            <person name="Karlsson M."/>
            <person name="Huettel B."/>
            <person name="Barry K.W."/>
            <person name="Haridas S."/>
            <person name="Chen C."/>
            <person name="Bauer D."/>
            <person name="Andreopoulos W."/>
            <person name="Pangilinan J."/>
            <person name="LaButti K."/>
            <person name="Riley R."/>
            <person name="Lipzen A."/>
            <person name="Clum A."/>
            <person name="Drula E."/>
            <person name="Henrissat B."/>
            <person name="Kohler A."/>
            <person name="Grigoriev I.V."/>
            <person name="Martin F.M."/>
            <person name="Hacquard S."/>
        </authorList>
    </citation>
    <scope>NUCLEOTIDE SEQUENCE</scope>
    <source>
        <strain evidence="1">MPI-SDFR-AT-0120</strain>
    </source>
</reference>
<dbReference type="Gene3D" id="1.25.40.20">
    <property type="entry name" value="Ankyrin repeat-containing domain"/>
    <property type="match status" value="1"/>
</dbReference>
<dbReference type="SUPFAM" id="SSF48403">
    <property type="entry name" value="Ankyrin repeat"/>
    <property type="match status" value="1"/>
</dbReference>
<dbReference type="AlphaFoldDB" id="A0A8K0VVX9"/>
<dbReference type="Proteomes" id="UP000813461">
    <property type="component" value="Unassembled WGS sequence"/>
</dbReference>
<evidence type="ECO:0000313" key="1">
    <source>
        <dbReference type="EMBL" id="KAH7082373.1"/>
    </source>
</evidence>
<dbReference type="InterPro" id="IPR002110">
    <property type="entry name" value="Ankyrin_rpt"/>
</dbReference>
<protein>
    <submittedName>
        <fullName evidence="1">Uncharacterized protein</fullName>
    </submittedName>
</protein>
<dbReference type="EMBL" id="JAGMVJ010000014">
    <property type="protein sequence ID" value="KAH7082373.1"/>
    <property type="molecule type" value="Genomic_DNA"/>
</dbReference>
<dbReference type="SMART" id="SM00248">
    <property type="entry name" value="ANK"/>
    <property type="match status" value="3"/>
</dbReference>
<organism evidence="1 2">
    <name type="scientific">Paraphoma chrysanthemicola</name>
    <dbReference type="NCBI Taxonomy" id="798071"/>
    <lineage>
        <taxon>Eukaryota</taxon>
        <taxon>Fungi</taxon>
        <taxon>Dikarya</taxon>
        <taxon>Ascomycota</taxon>
        <taxon>Pezizomycotina</taxon>
        <taxon>Dothideomycetes</taxon>
        <taxon>Pleosporomycetidae</taxon>
        <taxon>Pleosporales</taxon>
        <taxon>Pleosporineae</taxon>
        <taxon>Phaeosphaeriaceae</taxon>
        <taxon>Paraphoma</taxon>
    </lineage>
</organism>
<dbReference type="InterPro" id="IPR036770">
    <property type="entry name" value="Ankyrin_rpt-contain_sf"/>
</dbReference>
<comment type="caution">
    <text evidence="1">The sequence shown here is derived from an EMBL/GenBank/DDBJ whole genome shotgun (WGS) entry which is preliminary data.</text>
</comment>
<sequence length="449" mass="51173">MGLLDLPPELFSLVTHHLVCTAGVAQAWPLRRVCRTFAAEIAYDVLAKQPKEVLIPISARAIMRKNLPTYLYNRIQAPSDVNTRLLERVKAMASYLHTELKIKNSVAKDRTLNKLSIFLAKNFYPDEEDSVFETLWGANFDKHLRSPPEQRTHLLQGELRIYDKISAAIAVDSVGLVRELLPQITDPLAQSISHGPLIDAVRTQNMPLVRVVLEYLDSLNLKLKSNRHSQIQWLLLMKSHFHLGTAITASIEYCDDEGEITYVLAQFHQEQLSFPNLTTYTSWLTKSCQLRRPAAMEVIAKMRRSKSWHSGPKSAVLKAACRTRDREYVDVVLDNLDLDMEHPSIVQNPLFIAVRWGSAECVAAVLERSTASLNIKLKSNLRTTHLRHRDISALDLAIHHEADEVVETLVYNGAPFPWPITRPRDPVVYDYMRKQLTKFDEDRKQGVSK</sequence>
<gene>
    <name evidence="1" type="ORF">FB567DRAFT_551333</name>
</gene>
<keyword evidence="2" id="KW-1185">Reference proteome</keyword>
<evidence type="ECO:0000313" key="2">
    <source>
        <dbReference type="Proteomes" id="UP000813461"/>
    </source>
</evidence>